<evidence type="ECO:0000313" key="3">
    <source>
        <dbReference type="Proteomes" id="UP000664034"/>
    </source>
</evidence>
<keyword evidence="1" id="KW-1133">Transmembrane helix</keyword>
<dbReference type="SUPFAM" id="SSF53300">
    <property type="entry name" value="vWA-like"/>
    <property type="match status" value="1"/>
</dbReference>
<sequence length="700" mass="77559">MSLIFQTSPWWVLVCLLAGVGYAALLYQPLPGKAVAEGWSRGLNYGLAALRFLAVTLLALLLLNPLIRSLQTRTEAPKVVLAIDNSESMTAAGRPALNQTLTMLQTVRQQLTDKGYDVSVRTLSDTAAPAELTQLAFRQRTTDLSKLLDGIRSDYEGRHLTDVILLTDGLSNQGLSPTFGTYPFAIRAVGVGDTVPKKDVLLKAVVANRVAYLNNSFPVKAEITSNGFAGRSAVVVLRQGTREVGRQTVRFDKNDTFSSVEFKTTATQKGVQRFTVDVLPQEGEFSKVNNRQDVYIEVIDGREKVLLLGLSPHPDLKAFRAILEKNQNYDVDVRTLSTAEGTSIPIDKTYDLLILHQLPDITNIGNAAVAKLLAKNTPTLFVVGVQSSVAALNPLNPVISVLGPPNQSDKAAAYFNPDFKQLNLDQTRLDLLDKLPPLTTPYGEYKLLPGSETVLWQQIGTVRTTKPLLAINTTGTRKTAVLLGEGFWQWRLEEYALTGKQEIVDELMQKVLQLISVKEDRRKLRVYPVRNEFLAGEAVSFETELYNDIYERQYGVPIRLDLVDERDVTRTFNYTPTEANSRFDVSRLPEGVYRFKATATLNNRAEQSAGQFIVRDIQLEAVNTTADHGLLRQLAAQSGGTFYKGADAGAIVNDLTKRATPARLSSTESLNEIINWRWIFFIILTLAGAEWALRKYNGGY</sequence>
<dbReference type="SUPFAM" id="SSF52317">
    <property type="entry name" value="Class I glutamine amidotransferase-like"/>
    <property type="match status" value="1"/>
</dbReference>
<dbReference type="RefSeq" id="WP_207366701.1">
    <property type="nucleotide sequence ID" value="NZ_JAFMYV010000012.1"/>
</dbReference>
<keyword evidence="1" id="KW-0472">Membrane</keyword>
<dbReference type="PANTHER" id="PTHR37947">
    <property type="entry name" value="BLL2462 PROTEIN"/>
    <property type="match status" value="1"/>
</dbReference>
<feature type="transmembrane region" description="Helical" evidence="1">
    <location>
        <begin position="42"/>
        <end position="63"/>
    </location>
</feature>
<organism evidence="2 3">
    <name type="scientific">Fibrella rubiginis</name>
    <dbReference type="NCBI Taxonomy" id="2817060"/>
    <lineage>
        <taxon>Bacteria</taxon>
        <taxon>Pseudomonadati</taxon>
        <taxon>Bacteroidota</taxon>
        <taxon>Cytophagia</taxon>
        <taxon>Cytophagales</taxon>
        <taxon>Spirosomataceae</taxon>
        <taxon>Fibrella</taxon>
    </lineage>
</organism>
<reference evidence="2" key="1">
    <citation type="submission" date="2021-03" db="EMBL/GenBank/DDBJ databases">
        <title>Fibrella sp. HMF5335 genome sequencing and assembly.</title>
        <authorList>
            <person name="Kang H."/>
            <person name="Kim H."/>
            <person name="Bae S."/>
            <person name="Joh K."/>
        </authorList>
    </citation>
    <scope>NUCLEOTIDE SEQUENCE</scope>
    <source>
        <strain evidence="2">HMF5335</strain>
    </source>
</reference>
<protein>
    <submittedName>
        <fullName evidence="2">VWA domain-containing protein</fullName>
    </submittedName>
</protein>
<keyword evidence="3" id="KW-1185">Reference proteome</keyword>
<dbReference type="Proteomes" id="UP000664034">
    <property type="component" value="Unassembled WGS sequence"/>
</dbReference>
<dbReference type="InterPro" id="IPR029062">
    <property type="entry name" value="Class_I_gatase-like"/>
</dbReference>
<evidence type="ECO:0000313" key="2">
    <source>
        <dbReference type="EMBL" id="MBO0939171.1"/>
    </source>
</evidence>
<dbReference type="EMBL" id="JAFMYV010000012">
    <property type="protein sequence ID" value="MBO0939171.1"/>
    <property type="molecule type" value="Genomic_DNA"/>
</dbReference>
<name>A0A939GLW3_9BACT</name>
<dbReference type="InterPro" id="IPR036465">
    <property type="entry name" value="vWFA_dom_sf"/>
</dbReference>
<accession>A0A939GLW3</accession>
<dbReference type="AlphaFoldDB" id="A0A939GLW3"/>
<comment type="caution">
    <text evidence="2">The sequence shown here is derived from an EMBL/GenBank/DDBJ whole genome shotgun (WGS) entry which is preliminary data.</text>
</comment>
<proteinExistence type="predicted"/>
<gene>
    <name evidence="2" type="ORF">J2I47_21630</name>
</gene>
<keyword evidence="1" id="KW-0812">Transmembrane</keyword>
<evidence type="ECO:0000256" key="1">
    <source>
        <dbReference type="SAM" id="Phobius"/>
    </source>
</evidence>
<dbReference type="PANTHER" id="PTHR37947:SF1">
    <property type="entry name" value="BLL2462 PROTEIN"/>
    <property type="match status" value="1"/>
</dbReference>
<feature type="transmembrane region" description="Helical" evidence="1">
    <location>
        <begin position="12"/>
        <end position="30"/>
    </location>
</feature>